<dbReference type="Gene3D" id="3.30.420.10">
    <property type="entry name" value="Ribonuclease H-like superfamily/Ribonuclease H"/>
    <property type="match status" value="1"/>
</dbReference>
<dbReference type="AlphaFoldDB" id="A0A1X7V786"/>
<evidence type="ECO:0000313" key="2">
    <source>
        <dbReference type="EnsemblMetazoa" id="Aqu2.1.35669_001"/>
    </source>
</evidence>
<dbReference type="PANTHER" id="PTHR23022">
    <property type="entry name" value="TRANSPOSABLE ELEMENT-RELATED"/>
    <property type="match status" value="1"/>
</dbReference>
<proteinExistence type="predicted"/>
<dbReference type="EnsemblMetazoa" id="Aqu2.1.35669_001">
    <property type="protein sequence ID" value="Aqu2.1.35669_001"/>
    <property type="gene ID" value="Aqu2.1.35669"/>
</dbReference>
<dbReference type="InterPro" id="IPR038717">
    <property type="entry name" value="Tc1-like_DDE_dom"/>
</dbReference>
<evidence type="ECO:0000259" key="1">
    <source>
        <dbReference type="Pfam" id="PF13358"/>
    </source>
</evidence>
<sequence length="198" mass="22993">MDHLNESQSNGFEDVLWTDESSIQMECHRRFCYRKNGEQAKPKPRPKHPVKVHIWGGISCKGATPIVIFEGIMNADGLIKVLEAGLLPYFRVNQSAKLMQDNDPKHTSRKVKDWLESRDINWWKTPAESPDLNPIENLWHELKEYIRREVKPKHKDELVGGIIEFWKTADVQKCKRYIGHLKKVVPQVIEMRGGPPGY</sequence>
<dbReference type="InterPro" id="IPR052338">
    <property type="entry name" value="Transposase_5"/>
</dbReference>
<name>A0A1X7V786_AMPQE</name>
<dbReference type="InterPro" id="IPR036397">
    <property type="entry name" value="RNaseH_sf"/>
</dbReference>
<organism evidence="2">
    <name type="scientific">Amphimedon queenslandica</name>
    <name type="common">Sponge</name>
    <dbReference type="NCBI Taxonomy" id="400682"/>
    <lineage>
        <taxon>Eukaryota</taxon>
        <taxon>Metazoa</taxon>
        <taxon>Porifera</taxon>
        <taxon>Demospongiae</taxon>
        <taxon>Heteroscleromorpha</taxon>
        <taxon>Haplosclerida</taxon>
        <taxon>Niphatidae</taxon>
        <taxon>Amphimedon</taxon>
    </lineage>
</organism>
<dbReference type="GO" id="GO:0003676">
    <property type="term" value="F:nucleic acid binding"/>
    <property type="evidence" value="ECO:0007669"/>
    <property type="project" value="InterPro"/>
</dbReference>
<dbReference type="PANTHER" id="PTHR23022:SF135">
    <property type="entry name" value="SI:DKEY-77F5.3"/>
    <property type="match status" value="1"/>
</dbReference>
<dbReference type="Pfam" id="PF13358">
    <property type="entry name" value="DDE_3"/>
    <property type="match status" value="1"/>
</dbReference>
<dbReference type="STRING" id="400682.A0A1X7V786"/>
<dbReference type="InterPro" id="IPR012337">
    <property type="entry name" value="RNaseH-like_sf"/>
</dbReference>
<dbReference type="InParanoid" id="A0A1X7V786"/>
<feature type="domain" description="Tc1-like transposase DDE" evidence="1">
    <location>
        <begin position="14"/>
        <end position="158"/>
    </location>
</feature>
<dbReference type="eggNOG" id="ENOG502QUTZ">
    <property type="taxonomic scope" value="Eukaryota"/>
</dbReference>
<dbReference type="SUPFAM" id="SSF53098">
    <property type="entry name" value="Ribonuclease H-like"/>
    <property type="match status" value="1"/>
</dbReference>
<reference evidence="2" key="1">
    <citation type="submission" date="2017-05" db="UniProtKB">
        <authorList>
            <consortium name="EnsemblMetazoa"/>
        </authorList>
    </citation>
    <scope>IDENTIFICATION</scope>
</reference>
<accession>A0A1X7V786</accession>
<protein>
    <recommendedName>
        <fullName evidence="1">Tc1-like transposase DDE domain-containing protein</fullName>
    </recommendedName>
</protein>